<feature type="region of interest" description="Disordered" evidence="1">
    <location>
        <begin position="45"/>
        <end position="76"/>
    </location>
</feature>
<proteinExistence type="predicted"/>
<sequence length="76" mass="8241">MEKSQRADFLFKGDHDHEDVPLPGHHVEEDNKASSMLCCGNCGPAPPPRDSSCRSPPPEAKAPRTSLAASFTKLCH</sequence>
<organism evidence="2 3">
    <name type="scientific">Miscanthus lutarioriparius</name>
    <dbReference type="NCBI Taxonomy" id="422564"/>
    <lineage>
        <taxon>Eukaryota</taxon>
        <taxon>Viridiplantae</taxon>
        <taxon>Streptophyta</taxon>
        <taxon>Embryophyta</taxon>
        <taxon>Tracheophyta</taxon>
        <taxon>Spermatophyta</taxon>
        <taxon>Magnoliopsida</taxon>
        <taxon>Liliopsida</taxon>
        <taxon>Poales</taxon>
        <taxon>Poaceae</taxon>
        <taxon>PACMAD clade</taxon>
        <taxon>Panicoideae</taxon>
        <taxon>Andropogonodae</taxon>
        <taxon>Andropogoneae</taxon>
        <taxon>Saccharinae</taxon>
        <taxon>Miscanthus</taxon>
    </lineage>
</organism>
<dbReference type="EMBL" id="CAJGYO010000011">
    <property type="protein sequence ID" value="CAD6260956.1"/>
    <property type="molecule type" value="Genomic_DNA"/>
</dbReference>
<protein>
    <submittedName>
        <fullName evidence="2">Uncharacterized protein</fullName>
    </submittedName>
</protein>
<comment type="caution">
    <text evidence="2">The sequence shown here is derived from an EMBL/GenBank/DDBJ whole genome shotgun (WGS) entry which is preliminary data.</text>
</comment>
<name>A0A811QXE9_9POAL</name>
<evidence type="ECO:0000256" key="1">
    <source>
        <dbReference type="SAM" id="MobiDB-lite"/>
    </source>
</evidence>
<reference evidence="2" key="1">
    <citation type="submission" date="2020-10" db="EMBL/GenBank/DDBJ databases">
        <authorList>
            <person name="Han B."/>
            <person name="Lu T."/>
            <person name="Zhao Q."/>
            <person name="Huang X."/>
            <person name="Zhao Y."/>
        </authorList>
    </citation>
    <scope>NUCLEOTIDE SEQUENCE</scope>
</reference>
<feature type="compositionally biased region" description="Pro residues" evidence="1">
    <location>
        <begin position="45"/>
        <end position="60"/>
    </location>
</feature>
<accession>A0A811QXE9</accession>
<feature type="region of interest" description="Disordered" evidence="1">
    <location>
        <begin position="1"/>
        <end position="27"/>
    </location>
</feature>
<keyword evidence="3" id="KW-1185">Reference proteome</keyword>
<gene>
    <name evidence="2" type="ORF">NCGR_LOCUS44379</name>
</gene>
<dbReference type="Proteomes" id="UP000604825">
    <property type="component" value="Unassembled WGS sequence"/>
</dbReference>
<evidence type="ECO:0000313" key="3">
    <source>
        <dbReference type="Proteomes" id="UP000604825"/>
    </source>
</evidence>
<dbReference type="AlphaFoldDB" id="A0A811QXE9"/>
<evidence type="ECO:0000313" key="2">
    <source>
        <dbReference type="EMBL" id="CAD6260956.1"/>
    </source>
</evidence>